<dbReference type="SUPFAM" id="SSF51735">
    <property type="entry name" value="NAD(P)-binding Rossmann-fold domains"/>
    <property type="match status" value="1"/>
</dbReference>
<dbReference type="InterPro" id="IPR036291">
    <property type="entry name" value="NAD(P)-bd_dom_sf"/>
</dbReference>
<gene>
    <name evidence="6" type="ORF">SAMN04488041_1112</name>
</gene>
<comment type="similarity">
    <text evidence="1">Belongs to the bacterial sugar transferase family.</text>
</comment>
<dbReference type="Pfam" id="PF01370">
    <property type="entry name" value="Epimerase"/>
    <property type="match status" value="1"/>
</dbReference>
<feature type="domain" description="NAD-dependent epimerase/dehydratase" evidence="4">
    <location>
        <begin position="3"/>
        <end position="114"/>
    </location>
</feature>
<evidence type="ECO:0000256" key="2">
    <source>
        <dbReference type="ARBA" id="ARBA00023169"/>
    </source>
</evidence>
<reference evidence="7" key="1">
    <citation type="submission" date="2016-10" db="EMBL/GenBank/DDBJ databases">
        <authorList>
            <person name="Varghese N."/>
            <person name="Submissions S."/>
        </authorList>
    </citation>
    <scope>NUCLEOTIDE SEQUENCE [LARGE SCALE GENOMIC DNA]</scope>
    <source>
        <strain evidence="7">DSM 10014</strain>
    </source>
</reference>
<dbReference type="PANTHER" id="PTHR30576">
    <property type="entry name" value="COLANIC BIOSYNTHESIS UDP-GLUCOSE LIPID CARRIER TRANSFERASE"/>
    <property type="match status" value="1"/>
</dbReference>
<feature type="transmembrane region" description="Helical" evidence="3">
    <location>
        <begin position="220"/>
        <end position="241"/>
    </location>
</feature>
<keyword evidence="3" id="KW-0812">Transmembrane</keyword>
<evidence type="ECO:0000259" key="4">
    <source>
        <dbReference type="Pfam" id="PF01370"/>
    </source>
</evidence>
<dbReference type="AlphaFoldDB" id="A0A1H3DJS6"/>
<protein>
    <submittedName>
        <fullName evidence="6">Sugar transferase involved in LPS biosynthesis (Colanic, teichoic acid)</fullName>
    </submittedName>
</protein>
<feature type="domain" description="Bacterial sugar transferase" evidence="5">
    <location>
        <begin position="215"/>
        <end position="387"/>
    </location>
</feature>
<keyword evidence="3" id="KW-0472">Membrane</keyword>
<keyword evidence="3" id="KW-1133">Transmembrane helix</keyword>
<dbReference type="InterPro" id="IPR001509">
    <property type="entry name" value="Epimerase_deHydtase"/>
</dbReference>
<name>A0A1H3DJS6_9RHOB</name>
<dbReference type="Gene3D" id="3.40.50.720">
    <property type="entry name" value="NAD(P)-binding Rossmann-like Domain"/>
    <property type="match status" value="1"/>
</dbReference>
<dbReference type="InterPro" id="IPR003362">
    <property type="entry name" value="Bact_transf"/>
</dbReference>
<evidence type="ECO:0000259" key="5">
    <source>
        <dbReference type="Pfam" id="PF02397"/>
    </source>
</evidence>
<evidence type="ECO:0000256" key="3">
    <source>
        <dbReference type="SAM" id="Phobius"/>
    </source>
</evidence>
<dbReference type="STRING" id="60137.SAMN04488041_1112"/>
<dbReference type="GO" id="GO:0016780">
    <property type="term" value="F:phosphotransferase activity, for other substituted phosphate groups"/>
    <property type="evidence" value="ECO:0007669"/>
    <property type="project" value="TreeGrafter"/>
</dbReference>
<dbReference type="PANTHER" id="PTHR30576:SF10">
    <property type="entry name" value="SLL5057 PROTEIN"/>
    <property type="match status" value="1"/>
</dbReference>
<dbReference type="Proteomes" id="UP000183076">
    <property type="component" value="Unassembled WGS sequence"/>
</dbReference>
<keyword evidence="2" id="KW-0270">Exopolysaccharide synthesis</keyword>
<keyword evidence="6" id="KW-0808">Transferase</keyword>
<evidence type="ECO:0000313" key="6">
    <source>
        <dbReference type="EMBL" id="SDX65894.1"/>
    </source>
</evidence>
<dbReference type="RefSeq" id="WP_159431877.1">
    <property type="nucleotide sequence ID" value="NZ_FNNB01000011.1"/>
</dbReference>
<proteinExistence type="inferred from homology"/>
<evidence type="ECO:0000313" key="7">
    <source>
        <dbReference type="Proteomes" id="UP000183076"/>
    </source>
</evidence>
<dbReference type="GO" id="GO:0000271">
    <property type="term" value="P:polysaccharide biosynthetic process"/>
    <property type="evidence" value="ECO:0007669"/>
    <property type="project" value="UniProtKB-KW"/>
</dbReference>
<dbReference type="Pfam" id="PF02397">
    <property type="entry name" value="Bac_transf"/>
    <property type="match status" value="1"/>
</dbReference>
<sequence length="396" mass="43788">MKIVITGASGYVGQSIVPILISQCEELLLIGRDVLKLKRIFPDVPICTFEQMPTHAQDFDALIHLSVLNSDAVGHGVDFDNVNVTLAIDTAKAAAECGIKKFYNVSSIHALDDRNLSPYAKSKREAASRLADVSNIEVTNLYLPFVRGLQWNGKLAFLNWVPPFLANPLQACLLALKPSVKVERLVQFIMQPGAPEDVVILSEGQFNNRAYKITKRGTDLLFAIAVISLLWWALMIVWALVRFGSPGPGIFAQKRIGLNGKTFTCYKFRTMQEGTVQAGTHEVTQASVTPIGRFLRRTKIDELPQVWNILKNEISLIGPRPGLPVQRELFEVRQKRGVFDVKPGISGLAQVNSIDMSNPTKLAKWDARYISLQSVVLDIKIIVKTIRGGGQGDKVS</sequence>
<organism evidence="6 7">
    <name type="scientific">Sulfitobacter pontiacus</name>
    <dbReference type="NCBI Taxonomy" id="60137"/>
    <lineage>
        <taxon>Bacteria</taxon>
        <taxon>Pseudomonadati</taxon>
        <taxon>Pseudomonadota</taxon>
        <taxon>Alphaproteobacteria</taxon>
        <taxon>Rhodobacterales</taxon>
        <taxon>Roseobacteraceae</taxon>
        <taxon>Sulfitobacter</taxon>
    </lineage>
</organism>
<accession>A0A1H3DJS6</accession>
<dbReference type="EMBL" id="FNNB01000011">
    <property type="protein sequence ID" value="SDX65894.1"/>
    <property type="molecule type" value="Genomic_DNA"/>
</dbReference>
<evidence type="ECO:0000256" key="1">
    <source>
        <dbReference type="ARBA" id="ARBA00006464"/>
    </source>
</evidence>